<dbReference type="Proteomes" id="UP000053201">
    <property type="component" value="Unassembled WGS sequence"/>
</dbReference>
<comment type="similarity">
    <text evidence="1">Belongs to the AB hydrolase superfamily.</text>
</comment>
<gene>
    <name evidence="4" type="ORF">SPPG_02146</name>
</gene>
<sequence length="294" mass="33122">MPFPSLRHTTKAASNNISLLRRYISTHELSHNWYKPKTQTHVAPIVILHGLFGSKQNWRSLSKSLSNRLGTDVIPVDLRNHGESFHHPVHDYPAMAADLNEFLRSHQLDNVNLIGHSMGGKVAMHYALSHPERLDHLIVVDMSPTNRNLTSEFGSYIKAMHQVEKANVKNQSEADKILAESINSLPIRQFILTNLKKAPGESIMKFRINLQALEQSLEKLWEFPYEGTGKTYDGPALFIAGARAGYITQSTHPVIKTYFPNAEITSLDTGHWVHSEKPDDFVSLVTSFLTTGQH</sequence>
<dbReference type="STRING" id="645134.A0A0L0HNV5"/>
<dbReference type="GO" id="GO:0006629">
    <property type="term" value="P:lipid metabolic process"/>
    <property type="evidence" value="ECO:0007669"/>
    <property type="project" value="EnsemblFungi"/>
</dbReference>
<dbReference type="GO" id="GO:0005739">
    <property type="term" value="C:mitochondrion"/>
    <property type="evidence" value="ECO:0007669"/>
    <property type="project" value="EnsemblFungi"/>
</dbReference>
<dbReference type="AlphaFoldDB" id="A0A0L0HNV5"/>
<dbReference type="InParanoid" id="A0A0L0HNV5"/>
<keyword evidence="5" id="KW-1185">Reference proteome</keyword>
<dbReference type="PANTHER" id="PTHR46118">
    <property type="entry name" value="PROTEIN ABHD11"/>
    <property type="match status" value="1"/>
</dbReference>
<dbReference type="PRINTS" id="PR00412">
    <property type="entry name" value="EPOXHYDRLASE"/>
</dbReference>
<proteinExistence type="inferred from homology"/>
<dbReference type="Pfam" id="PF00561">
    <property type="entry name" value="Abhydrolase_1"/>
    <property type="match status" value="1"/>
</dbReference>
<evidence type="ECO:0000259" key="3">
    <source>
        <dbReference type="Pfam" id="PF00561"/>
    </source>
</evidence>
<evidence type="ECO:0000313" key="5">
    <source>
        <dbReference type="Proteomes" id="UP000053201"/>
    </source>
</evidence>
<evidence type="ECO:0000313" key="4">
    <source>
        <dbReference type="EMBL" id="KND03081.1"/>
    </source>
</evidence>
<dbReference type="OrthoDB" id="8119704at2759"/>
<dbReference type="FunCoup" id="A0A0L0HNV5">
    <property type="interactions" value="275"/>
</dbReference>
<organism evidence="4 5">
    <name type="scientific">Spizellomyces punctatus (strain DAOM BR117)</name>
    <dbReference type="NCBI Taxonomy" id="645134"/>
    <lineage>
        <taxon>Eukaryota</taxon>
        <taxon>Fungi</taxon>
        <taxon>Fungi incertae sedis</taxon>
        <taxon>Chytridiomycota</taxon>
        <taxon>Chytridiomycota incertae sedis</taxon>
        <taxon>Chytridiomycetes</taxon>
        <taxon>Spizellomycetales</taxon>
        <taxon>Spizellomycetaceae</taxon>
        <taxon>Spizellomyces</taxon>
    </lineage>
</organism>
<dbReference type="Gene3D" id="3.40.50.1820">
    <property type="entry name" value="alpha/beta hydrolase"/>
    <property type="match status" value="1"/>
</dbReference>
<dbReference type="GO" id="GO:0004806">
    <property type="term" value="F:triacylglycerol lipase activity"/>
    <property type="evidence" value="ECO:0007669"/>
    <property type="project" value="EnsemblFungi"/>
</dbReference>
<dbReference type="InterPro" id="IPR000073">
    <property type="entry name" value="AB_hydrolase_1"/>
</dbReference>
<protein>
    <recommendedName>
        <fullName evidence="3">AB hydrolase-1 domain-containing protein</fullName>
    </recommendedName>
</protein>
<dbReference type="VEuPathDB" id="FungiDB:SPPG_02146"/>
<dbReference type="FunFam" id="3.40.50.1820:FF:000039">
    <property type="entry name" value="Esterase ybfF"/>
    <property type="match status" value="1"/>
</dbReference>
<dbReference type="EMBL" id="KQ257452">
    <property type="protein sequence ID" value="KND03081.1"/>
    <property type="molecule type" value="Genomic_DNA"/>
</dbReference>
<keyword evidence="2" id="KW-0378">Hydrolase</keyword>
<dbReference type="OMA" id="FLGMSDN"/>
<dbReference type="SUPFAM" id="SSF53474">
    <property type="entry name" value="alpha/beta-Hydrolases"/>
    <property type="match status" value="1"/>
</dbReference>
<dbReference type="PRINTS" id="PR00111">
    <property type="entry name" value="ABHYDROLASE"/>
</dbReference>
<dbReference type="RefSeq" id="XP_016611120.1">
    <property type="nucleotide sequence ID" value="XM_016750447.1"/>
</dbReference>
<evidence type="ECO:0000256" key="2">
    <source>
        <dbReference type="ARBA" id="ARBA00022801"/>
    </source>
</evidence>
<evidence type="ECO:0000256" key="1">
    <source>
        <dbReference type="ARBA" id="ARBA00008645"/>
    </source>
</evidence>
<name>A0A0L0HNV5_SPIPD</name>
<dbReference type="InterPro" id="IPR029058">
    <property type="entry name" value="AB_hydrolase_fold"/>
</dbReference>
<reference evidence="4 5" key="1">
    <citation type="submission" date="2009-08" db="EMBL/GenBank/DDBJ databases">
        <title>The Genome Sequence of Spizellomyces punctatus strain DAOM BR117.</title>
        <authorList>
            <consortium name="The Broad Institute Genome Sequencing Platform"/>
            <person name="Russ C."/>
            <person name="Cuomo C."/>
            <person name="Shea T."/>
            <person name="Young S.K."/>
            <person name="Zeng Q."/>
            <person name="Koehrsen M."/>
            <person name="Haas B."/>
            <person name="Borodovsky M."/>
            <person name="Guigo R."/>
            <person name="Alvarado L."/>
            <person name="Berlin A."/>
            <person name="Bochicchio J."/>
            <person name="Borenstein D."/>
            <person name="Chapman S."/>
            <person name="Chen Z."/>
            <person name="Engels R."/>
            <person name="Freedman E."/>
            <person name="Gellesch M."/>
            <person name="Goldberg J."/>
            <person name="Griggs A."/>
            <person name="Gujja S."/>
            <person name="Heiman D."/>
            <person name="Hepburn T."/>
            <person name="Howarth C."/>
            <person name="Jen D."/>
            <person name="Larson L."/>
            <person name="Lewis B."/>
            <person name="Mehta T."/>
            <person name="Park D."/>
            <person name="Pearson M."/>
            <person name="Roberts A."/>
            <person name="Saif S."/>
            <person name="Shenoy N."/>
            <person name="Sisk P."/>
            <person name="Stolte C."/>
            <person name="Sykes S."/>
            <person name="Thomson T."/>
            <person name="Walk T."/>
            <person name="White J."/>
            <person name="Yandava C."/>
            <person name="Burger G."/>
            <person name="Gray M.W."/>
            <person name="Holland P.W.H."/>
            <person name="King N."/>
            <person name="Lang F.B.F."/>
            <person name="Roger A.J."/>
            <person name="Ruiz-Trillo I."/>
            <person name="Lander E."/>
            <person name="Nusbaum C."/>
        </authorList>
    </citation>
    <scope>NUCLEOTIDE SEQUENCE [LARGE SCALE GENOMIC DNA]</scope>
    <source>
        <strain evidence="4 5">DAOM BR117</strain>
    </source>
</reference>
<dbReference type="PANTHER" id="PTHR46118:SF4">
    <property type="entry name" value="PROTEIN ABHD11"/>
    <property type="match status" value="1"/>
</dbReference>
<feature type="domain" description="AB hydrolase-1" evidence="3">
    <location>
        <begin position="44"/>
        <end position="278"/>
    </location>
</feature>
<dbReference type="GeneID" id="27685757"/>
<dbReference type="eggNOG" id="KOG2382">
    <property type="taxonomic scope" value="Eukaryota"/>
</dbReference>
<accession>A0A0L0HNV5</accession>
<dbReference type="InterPro" id="IPR000639">
    <property type="entry name" value="Epox_hydrolase-like"/>
</dbReference>